<keyword evidence="3" id="KW-1185">Reference proteome</keyword>
<dbReference type="Proteomes" id="UP000175973">
    <property type="component" value="Chromosome"/>
</dbReference>
<dbReference type="EMBL" id="CP021524">
    <property type="protein sequence ID" value="ARW09958.1"/>
    <property type="molecule type" value="Genomic_DNA"/>
</dbReference>
<sequence>MTDTQGSAPAQASAKAAVALTAQAQGSVLYRVTQPGYGYAVGATISDPDEIKKHGADIRRFAVPVGGV</sequence>
<dbReference type="EMBL" id="CP015164">
    <property type="protein sequence ID" value="AOW47140.1"/>
    <property type="molecule type" value="Genomic_DNA"/>
</dbReference>
<gene>
    <name evidence="1" type="ORF">A4S02_10605</name>
    <name evidence="2" type="ORF">S101447_00856</name>
</gene>
<dbReference type="KEGG" id="aasc:A4S02_10605"/>
<evidence type="ECO:0000313" key="2">
    <source>
        <dbReference type="EMBL" id="ARW09958.1"/>
    </source>
</evidence>
<dbReference type="STRING" id="481146.A4S02_10605"/>
<reference evidence="1" key="1">
    <citation type="submission" date="2016-04" db="EMBL/GenBank/DDBJ databases">
        <authorList>
            <person name="Evans L.H."/>
            <person name="Alamgir A."/>
            <person name="Owens N."/>
            <person name="Weber N.D."/>
            <person name="Virtaneva K."/>
            <person name="Barbian K."/>
            <person name="Babar A."/>
            <person name="Rosenke K."/>
        </authorList>
    </citation>
    <scope>NUCLEOTIDE SEQUENCE [LARGE SCALE GENOMIC DNA]</scope>
    <source>
        <strain evidence="1">LMG 1590</strain>
    </source>
</reference>
<dbReference type="RefSeq" id="WP_070323746.1">
    <property type="nucleotide sequence ID" value="NZ_CP015164.1"/>
</dbReference>
<organism evidence="1 3">
    <name type="scientific">Acetobacter ascendens</name>
    <dbReference type="NCBI Taxonomy" id="481146"/>
    <lineage>
        <taxon>Bacteria</taxon>
        <taxon>Pseudomonadati</taxon>
        <taxon>Pseudomonadota</taxon>
        <taxon>Alphaproteobacteria</taxon>
        <taxon>Acetobacterales</taxon>
        <taxon>Acetobacteraceae</taxon>
        <taxon>Acetobacter</taxon>
    </lineage>
</organism>
<dbReference type="Proteomes" id="UP000195633">
    <property type="component" value="Chromosome"/>
</dbReference>
<protein>
    <submittedName>
        <fullName evidence="1">Uncharacterized protein</fullName>
    </submittedName>
</protein>
<proteinExistence type="predicted"/>
<evidence type="ECO:0000313" key="4">
    <source>
        <dbReference type="Proteomes" id="UP000195633"/>
    </source>
</evidence>
<reference evidence="3" key="2">
    <citation type="submission" date="2016-04" db="EMBL/GenBank/DDBJ databases">
        <authorList>
            <person name="Jeon C.O."/>
            <person name="Cho G.Y."/>
            <person name="Jeong H.I."/>
            <person name="Kim K.H."/>
        </authorList>
    </citation>
    <scope>NUCLEOTIDE SEQUENCE [LARGE SCALE GENOMIC DNA]</scope>
    <source>
        <strain evidence="3">LMG 1590</strain>
    </source>
</reference>
<accession>A0A1D8QXT0</accession>
<reference evidence="2 4" key="3">
    <citation type="submission" date="2017-05" db="EMBL/GenBank/DDBJ databases">
        <title>Genome sequence of Acetobacter pasteurianus subsp. ascendens strain SRCM101447.</title>
        <authorList>
            <person name="Cho S.H."/>
        </authorList>
    </citation>
    <scope>NUCLEOTIDE SEQUENCE [LARGE SCALE GENOMIC DNA]</scope>
    <source>
        <strain evidence="2 4">SRCM101447</strain>
    </source>
</reference>
<evidence type="ECO:0000313" key="3">
    <source>
        <dbReference type="Proteomes" id="UP000175973"/>
    </source>
</evidence>
<dbReference type="AlphaFoldDB" id="A0A1D8QXT0"/>
<evidence type="ECO:0000313" key="1">
    <source>
        <dbReference type="EMBL" id="AOW47140.1"/>
    </source>
</evidence>
<name>A0A1D8QXT0_9PROT</name>